<protein>
    <recommendedName>
        <fullName evidence="8">O-acyltransferase WSD1-like N-terminal domain-containing protein</fullName>
    </recommendedName>
</protein>
<dbReference type="InterPro" id="IPR002129">
    <property type="entry name" value="PyrdxlP-dep_de-COase"/>
</dbReference>
<evidence type="ECO:0000256" key="1">
    <source>
        <dbReference type="ARBA" id="ARBA00001933"/>
    </source>
</evidence>
<dbReference type="FunFam" id="3.30.559.10:FF:000021">
    <property type="entry name" value="O-acyltransferase WSD1"/>
    <property type="match status" value="1"/>
</dbReference>
<dbReference type="InterPro" id="IPR015424">
    <property type="entry name" value="PyrdxlP-dep_Trfase"/>
</dbReference>
<dbReference type="GO" id="GO:0004144">
    <property type="term" value="F:diacylglycerol O-acyltransferase activity"/>
    <property type="evidence" value="ECO:0007669"/>
    <property type="project" value="InterPro"/>
</dbReference>
<dbReference type="InterPro" id="IPR010977">
    <property type="entry name" value="Aromatic_deC"/>
</dbReference>
<dbReference type="Gene3D" id="3.30.559.10">
    <property type="entry name" value="Chloramphenicol acetyltransferase-like domain"/>
    <property type="match status" value="1"/>
</dbReference>
<dbReference type="GO" id="GO:0046189">
    <property type="term" value="P:phenol-containing compound biosynthetic process"/>
    <property type="evidence" value="ECO:0007669"/>
    <property type="project" value="UniProtKB-ARBA"/>
</dbReference>
<evidence type="ECO:0000256" key="5">
    <source>
        <dbReference type="ARBA" id="ARBA00023239"/>
    </source>
</evidence>
<accession>A0A835AEF1</accession>
<evidence type="ECO:0000313" key="9">
    <source>
        <dbReference type="EMBL" id="KAF8663826.1"/>
    </source>
</evidence>
<dbReference type="PANTHER" id="PTHR11999:SF96">
    <property type="entry name" value="TYROSINE DECARBOXYLASE"/>
    <property type="match status" value="1"/>
</dbReference>
<dbReference type="GO" id="GO:0019752">
    <property type="term" value="P:carboxylic acid metabolic process"/>
    <property type="evidence" value="ECO:0007669"/>
    <property type="project" value="InterPro"/>
</dbReference>
<dbReference type="PRINTS" id="PR00800">
    <property type="entry name" value="YHDCRBOXLASE"/>
</dbReference>
<evidence type="ECO:0000256" key="3">
    <source>
        <dbReference type="ARBA" id="ARBA00022793"/>
    </source>
</evidence>
<dbReference type="InterPro" id="IPR015422">
    <property type="entry name" value="PyrdxlP-dep_Trfase_small"/>
</dbReference>
<comment type="caution">
    <text evidence="9">The sequence shown here is derived from an EMBL/GenBank/DDBJ whole genome shotgun (WGS) entry which is preliminary data.</text>
</comment>
<keyword evidence="10" id="KW-1185">Reference proteome</keyword>
<keyword evidence="3" id="KW-0210">Decarboxylase</keyword>
<comment type="similarity">
    <text evidence="2">Belongs to the group II decarboxylase family.</text>
</comment>
<dbReference type="GO" id="GO:0030170">
    <property type="term" value="F:pyridoxal phosphate binding"/>
    <property type="evidence" value="ECO:0007669"/>
    <property type="project" value="InterPro"/>
</dbReference>
<keyword evidence="5" id="KW-0456">Lyase</keyword>
<dbReference type="GO" id="GO:1901162">
    <property type="term" value="P:primary amino compound biosynthetic process"/>
    <property type="evidence" value="ECO:0007669"/>
    <property type="project" value="UniProtKB-ARBA"/>
</dbReference>
<proteinExistence type="inferred from homology"/>
<comment type="cofactor">
    <cofactor evidence="1 6">
        <name>pyridoxal 5'-phosphate</name>
        <dbReference type="ChEBI" id="CHEBI:597326"/>
    </cofactor>
</comment>
<dbReference type="SUPFAM" id="SSF53383">
    <property type="entry name" value="PLP-dependent transferases"/>
    <property type="match status" value="1"/>
</dbReference>
<evidence type="ECO:0000313" key="10">
    <source>
        <dbReference type="Proteomes" id="UP000636709"/>
    </source>
</evidence>
<dbReference type="Pfam" id="PF03007">
    <property type="entry name" value="WS_DGAT_cat"/>
    <property type="match status" value="1"/>
</dbReference>
<dbReference type="GO" id="GO:0006520">
    <property type="term" value="P:amino acid metabolic process"/>
    <property type="evidence" value="ECO:0007669"/>
    <property type="project" value="InterPro"/>
</dbReference>
<gene>
    <name evidence="9" type="ORF">HU200_055160</name>
</gene>
<dbReference type="PANTHER" id="PTHR11999">
    <property type="entry name" value="GROUP II PYRIDOXAL-5-PHOSPHATE DECARBOXYLASE"/>
    <property type="match status" value="1"/>
</dbReference>
<dbReference type="EMBL" id="JACEFO010002359">
    <property type="protein sequence ID" value="KAF8663826.1"/>
    <property type="molecule type" value="Genomic_DNA"/>
</dbReference>
<evidence type="ECO:0000259" key="8">
    <source>
        <dbReference type="Pfam" id="PF03007"/>
    </source>
</evidence>
<reference evidence="9" key="1">
    <citation type="submission" date="2020-07" db="EMBL/GenBank/DDBJ databases">
        <title>Genome sequence and genetic diversity analysis of an under-domesticated orphan crop, white fonio (Digitaria exilis).</title>
        <authorList>
            <person name="Bennetzen J.L."/>
            <person name="Chen S."/>
            <person name="Ma X."/>
            <person name="Wang X."/>
            <person name="Yssel A.E.J."/>
            <person name="Chaluvadi S.R."/>
            <person name="Johnson M."/>
            <person name="Gangashetty P."/>
            <person name="Hamidou F."/>
            <person name="Sanogo M.D."/>
            <person name="Zwaenepoel A."/>
            <person name="Wallace J."/>
            <person name="Van De Peer Y."/>
            <person name="Van Deynze A."/>
        </authorList>
    </citation>
    <scope>NUCLEOTIDE SEQUENCE</scope>
    <source>
        <tissue evidence="9">Leaves</tissue>
    </source>
</reference>
<feature type="modified residue" description="N6-(pyridoxal phosphate)lysine" evidence="6">
    <location>
        <position position="854"/>
    </location>
</feature>
<dbReference type="Pfam" id="PF00282">
    <property type="entry name" value="Pyridoxal_deC"/>
    <property type="match status" value="1"/>
</dbReference>
<dbReference type="SUPFAM" id="SSF52777">
    <property type="entry name" value="CoA-dependent acyltransferases"/>
    <property type="match status" value="1"/>
</dbReference>
<dbReference type="AlphaFoldDB" id="A0A835AEF1"/>
<name>A0A835AEF1_9POAL</name>
<feature type="domain" description="O-acyltransferase WSD1-like N-terminal" evidence="8">
    <location>
        <begin position="54"/>
        <end position="283"/>
    </location>
</feature>
<dbReference type="GO" id="GO:0016831">
    <property type="term" value="F:carboxy-lyase activity"/>
    <property type="evidence" value="ECO:0007669"/>
    <property type="project" value="UniProtKB-KW"/>
</dbReference>
<dbReference type="Proteomes" id="UP000636709">
    <property type="component" value="Unassembled WGS sequence"/>
</dbReference>
<evidence type="ECO:0000256" key="4">
    <source>
        <dbReference type="ARBA" id="ARBA00022898"/>
    </source>
</evidence>
<dbReference type="GO" id="GO:0045017">
    <property type="term" value="P:glycerolipid biosynthetic process"/>
    <property type="evidence" value="ECO:0007669"/>
    <property type="project" value="InterPro"/>
</dbReference>
<dbReference type="InterPro" id="IPR015421">
    <property type="entry name" value="PyrdxlP-dep_Trfase_major"/>
</dbReference>
<dbReference type="InterPro" id="IPR023213">
    <property type="entry name" value="CAT-like_dom_sf"/>
</dbReference>
<feature type="region of interest" description="Disordered" evidence="7">
    <location>
        <begin position="1"/>
        <end position="30"/>
    </location>
</feature>
<dbReference type="OrthoDB" id="639767at2759"/>
<keyword evidence="4 6" id="KW-0663">Pyridoxal phosphate</keyword>
<evidence type="ECO:0000256" key="2">
    <source>
        <dbReference type="ARBA" id="ARBA00009533"/>
    </source>
</evidence>
<dbReference type="Gene3D" id="3.40.640.10">
    <property type="entry name" value="Type I PLP-dependent aspartate aminotransferase-like (Major domain)"/>
    <property type="match status" value="1"/>
</dbReference>
<sequence>MDAGATGLRLVSAPRTPDTEQADDASMMEPVSPTGRLMDSFYIVVTIGLGTPVNLPAFRAGIEAQLARHPRFRSIQVTDVFKDGNPHWVPATVDLDDHIVVPELDPAAVASDPDQAVEDYVASLSTLAMDRSRPLWDFHILDFPTSEAAATVAVRAHHSLGDGMALLTLLIACTRSAADPARLPAMPPALAARSGPIYARPCPPASAGAVAFATWPWSYAVLAWHTVADVVAFAATVVFLSDPHTLFKRRSEGGEGRVVHRKRFVHATLSLDDVKFVKDAMKCLLSLTHARPKRLVSSSLSSKSLAQIDRLLRTPLVVLSRIGCHGVYCSRATRATTHTPNPGKMARTCAAAAQSLHGSLVDFVALAVSRRLYLALDAGHVKKTRCAGGGRHVFPCTCRHAAAPAIREIDGTRHPGAASRAAKGDPRTDARLDAEQHRLTFIAQESITLTTPHHFWKQSKAVIPLSTFTSLLFPTSLSFSNFATNKPPLRCRREVGASGVHDCLFARSGRLRRMHMAPPAHCHINANNGVHHNSGGGVPAETETEPPLMQSSRHLDAEEFRRQGHQVVDFIADYYASMGDYPVHPNVTPGFLRRQLPTDPPSHPEPGAFAAALRDVRDLILPGMTHWQSPRHFAHFPASSSTVGALGEALAAGINAVPFTWAASPAATELEMVVVDWLARALHLPEPLLFRDGGGGTLLGTSCEAILCALVAARERKLAEVGSRRIGDLVVYCSDQTHFAFRKAARIAGFHRDSCRELPTCRGDMFALSPAELRAAMEADVDAGLVPLFVCATIGTTQTTAVDPIRELCAVAAAHGAWVHVDAAYAGSALVCPEFRHVTDGAEAVDSFSMNAHKWLLANNDCCALWVRRPSLLTAALGTEQEYILQDAAAEGHDVVDYKDWSMTLTRRFRALKLWLVLRCYGVEGLRGHIRAHVRMATSFENMVRDDARFEVVVPRQFALVCFRLRSPEKFGGEKTANELNRRLLEEVNATVSGPYLSSANVGGVYMLRCAIGSTLTEERHVHEAWKVVQNRAASLLRKMEIIYNVLA</sequence>
<evidence type="ECO:0000256" key="6">
    <source>
        <dbReference type="PIRSR" id="PIRSR602129-50"/>
    </source>
</evidence>
<dbReference type="FunFam" id="3.40.640.10:FF:000025">
    <property type="entry name" value="Histidine decarboxylase"/>
    <property type="match status" value="1"/>
</dbReference>
<organism evidence="9 10">
    <name type="scientific">Digitaria exilis</name>
    <dbReference type="NCBI Taxonomy" id="1010633"/>
    <lineage>
        <taxon>Eukaryota</taxon>
        <taxon>Viridiplantae</taxon>
        <taxon>Streptophyta</taxon>
        <taxon>Embryophyta</taxon>
        <taxon>Tracheophyta</taxon>
        <taxon>Spermatophyta</taxon>
        <taxon>Magnoliopsida</taxon>
        <taxon>Liliopsida</taxon>
        <taxon>Poales</taxon>
        <taxon>Poaceae</taxon>
        <taxon>PACMAD clade</taxon>
        <taxon>Panicoideae</taxon>
        <taxon>Panicodae</taxon>
        <taxon>Paniceae</taxon>
        <taxon>Anthephorinae</taxon>
        <taxon>Digitaria</taxon>
    </lineage>
</organism>
<dbReference type="Gene3D" id="3.90.1150.10">
    <property type="entry name" value="Aspartate Aminotransferase, domain 1"/>
    <property type="match status" value="1"/>
</dbReference>
<dbReference type="Gene3D" id="1.20.1340.10">
    <property type="entry name" value="dopa decarboxylase, N-terminal domain"/>
    <property type="match status" value="1"/>
</dbReference>
<dbReference type="GO" id="GO:0005737">
    <property type="term" value="C:cytoplasm"/>
    <property type="evidence" value="ECO:0007669"/>
    <property type="project" value="TreeGrafter"/>
</dbReference>
<dbReference type="InterPro" id="IPR004255">
    <property type="entry name" value="O-acyltransferase_WSD1_N"/>
</dbReference>
<evidence type="ECO:0000256" key="7">
    <source>
        <dbReference type="SAM" id="MobiDB-lite"/>
    </source>
</evidence>